<gene>
    <name evidence="3" type="ORF">SCODWIG_00577</name>
</gene>
<feature type="compositionally biased region" description="Low complexity" evidence="1">
    <location>
        <begin position="768"/>
        <end position="784"/>
    </location>
</feature>
<feature type="region of interest" description="Disordered" evidence="1">
    <location>
        <begin position="152"/>
        <end position="188"/>
    </location>
</feature>
<feature type="domain" description="Skg3/CAF120-like PH-like" evidence="2">
    <location>
        <begin position="556"/>
        <end position="616"/>
    </location>
</feature>
<feature type="compositionally biased region" description="Low complexity" evidence="1">
    <location>
        <begin position="57"/>
        <end position="85"/>
    </location>
</feature>
<feature type="compositionally biased region" description="Polar residues" evidence="1">
    <location>
        <begin position="173"/>
        <end position="188"/>
    </location>
</feature>
<feature type="compositionally biased region" description="Basic residues" evidence="1">
    <location>
        <begin position="45"/>
        <end position="55"/>
    </location>
</feature>
<dbReference type="Pfam" id="PF25381">
    <property type="entry name" value="PH_26"/>
    <property type="match status" value="1"/>
</dbReference>
<feature type="compositionally biased region" description="Low complexity" evidence="1">
    <location>
        <begin position="13"/>
        <end position="25"/>
    </location>
</feature>
<feature type="region of interest" description="Disordered" evidence="1">
    <location>
        <begin position="1"/>
        <end position="118"/>
    </location>
</feature>
<feature type="compositionally biased region" description="Low complexity" evidence="1">
    <location>
        <begin position="701"/>
        <end position="714"/>
    </location>
</feature>
<reference evidence="4" key="1">
    <citation type="submission" date="2018-06" db="EMBL/GenBank/DDBJ databases">
        <authorList>
            <person name="Guldener U."/>
        </authorList>
    </citation>
    <scope>NUCLEOTIDE SEQUENCE [LARGE SCALE GENOMIC DNA]</scope>
    <source>
        <strain evidence="4">UTAD17</strain>
    </source>
</reference>
<proteinExistence type="predicted"/>
<dbReference type="Proteomes" id="UP000262825">
    <property type="component" value="Unassembled WGS sequence"/>
</dbReference>
<evidence type="ECO:0000313" key="4">
    <source>
        <dbReference type="Proteomes" id="UP000262825"/>
    </source>
</evidence>
<protein>
    <recommendedName>
        <fullName evidence="2">Skg3/CAF120-like PH-like domain-containing protein</fullName>
    </recommendedName>
</protein>
<feature type="region of interest" description="Disordered" evidence="1">
    <location>
        <begin position="689"/>
        <end position="714"/>
    </location>
</feature>
<dbReference type="EMBL" id="UFAJ01000051">
    <property type="protein sequence ID" value="SSD58816.1"/>
    <property type="molecule type" value="Genomic_DNA"/>
</dbReference>
<evidence type="ECO:0000313" key="3">
    <source>
        <dbReference type="EMBL" id="SSD58816.1"/>
    </source>
</evidence>
<feature type="compositionally biased region" description="Low complexity" evidence="1">
    <location>
        <begin position="152"/>
        <end position="172"/>
    </location>
</feature>
<feature type="compositionally biased region" description="Low complexity" evidence="1">
    <location>
        <begin position="733"/>
        <end position="761"/>
    </location>
</feature>
<organism evidence="3 4">
    <name type="scientific">Saccharomycodes ludwigii</name>
    <dbReference type="NCBI Taxonomy" id="36035"/>
    <lineage>
        <taxon>Eukaryota</taxon>
        <taxon>Fungi</taxon>
        <taxon>Dikarya</taxon>
        <taxon>Ascomycota</taxon>
        <taxon>Saccharomycotina</taxon>
        <taxon>Saccharomycetes</taxon>
        <taxon>Saccharomycodales</taxon>
        <taxon>Saccharomycodaceae</taxon>
        <taxon>Saccharomycodes</taxon>
    </lineage>
</organism>
<dbReference type="AlphaFoldDB" id="A0A376B2A1"/>
<dbReference type="VEuPathDB" id="FungiDB:SCODWIG_00577"/>
<accession>A0A376B2A1</accession>
<keyword evidence="4" id="KW-1185">Reference proteome</keyword>
<evidence type="ECO:0000259" key="2">
    <source>
        <dbReference type="Pfam" id="PF25381"/>
    </source>
</evidence>
<sequence>MGFFTKLRNKFRSNNSSKNGSSTNNLAQKPTFSTETAVSNENQKRQKKKEKHSKPIKTNPNTLLKNNNLSDNAISAPPSSSPSPIMLSNEMDHERTDCSTSVTPPLKTASQKPQTYPKLTINTTPTIENHADTSSPFKAHSKRLSMSSFRSFSSPLKHPNNNNRNLINNSGNTSPITNLTRPSSPSSTLKKYKPNLILNNDLNLNDLNNFKPLFFIGDSLNQKDYLDLVIKSYLCSESVPPNFFSDLAQYGIAFSNDNGEMITYPISKIAFINGTFSIFYYEVGGNDGMLSCNINSNDDKGYSFECENDKCIIVSNDRSLTVTLISNNKNFTNLLKLAVELYYFEYVSLSKSITAQLISSVGLKIPGIQMIFQSHFNFKDWCYVNINNNNKWLKLWMHVDVDSKKKNTSIKFFKDDKSSSSKNVVFCIPRIEDAGNHRELFIARFNKSTGSVFGSLPNSFDSMEELEYLNGVDCLAYLGNIHKLDDNLVNNLPGLSVEEIETMTNENNRISSEPLIGGYRRSMSYNNLKKKNSSSSLRMLKKKPSSASISTNMSNYTFANNNNNTTNILIKPLPHNGVSVTETLIRFILPMFNCLKLYGRPTQFKKSRVDVDSLNFGLPKLPIVDYFSLEELNILASNCVNNENNDSNIILSDSMGHYINFLSAEMSKRGANNRYSTIGDILELPPSILGSGTPRMHSDTNSNSNSLSSSGNNNHISMIAEEEGIQPPNPYAVSDNKNGNNFNFSGNRNSNSSSVYYNDSINGGGGNYNNNNDNTINNNNNTNYEYSVSGHDNRVF</sequence>
<dbReference type="InterPro" id="IPR058155">
    <property type="entry name" value="Skg3/CAF120-like_PH"/>
</dbReference>
<name>A0A376B2A1_9ASCO</name>
<evidence type="ECO:0000256" key="1">
    <source>
        <dbReference type="SAM" id="MobiDB-lite"/>
    </source>
</evidence>
<feature type="compositionally biased region" description="Polar residues" evidence="1">
    <location>
        <begin position="98"/>
        <end position="114"/>
    </location>
</feature>
<feature type="region of interest" description="Disordered" evidence="1">
    <location>
        <begin position="726"/>
        <end position="796"/>
    </location>
</feature>
<feature type="compositionally biased region" description="Polar residues" evidence="1">
    <location>
        <begin position="26"/>
        <end position="38"/>
    </location>
</feature>